<dbReference type="SMART" id="SM00648">
    <property type="entry name" value="SWAP"/>
    <property type="match status" value="1"/>
</dbReference>
<proteinExistence type="predicted"/>
<protein>
    <submittedName>
        <fullName evidence="3">Splicing suppressor of white-apricot-like protein isoform x1</fullName>
    </submittedName>
</protein>
<dbReference type="EMBL" id="GEMB01007175">
    <property type="protein sequence ID" value="JAR96194.1"/>
    <property type="molecule type" value="Transcribed_RNA"/>
</dbReference>
<accession>A0A170UYK3</accession>
<dbReference type="PROSITE" id="PS50128">
    <property type="entry name" value="SURP"/>
    <property type="match status" value="1"/>
</dbReference>
<evidence type="ECO:0000256" key="1">
    <source>
        <dbReference type="SAM" id="MobiDB-lite"/>
    </source>
</evidence>
<dbReference type="GO" id="GO:0003723">
    <property type="term" value="F:RNA binding"/>
    <property type="evidence" value="ECO:0007669"/>
    <property type="project" value="InterPro"/>
</dbReference>
<sequence>LGLIKSGAYVPQEQHLEETEPIKEEPDPGEHYLHPSLVTKLTATNNPSPPPAVQQEVKPKPAPPIETAPPDYVQKIIEKMVKYVIKNGPLFEAAILKRGDVRFSFLNPKKSIQCLL</sequence>
<dbReference type="GO" id="GO:0006396">
    <property type="term" value="P:RNA processing"/>
    <property type="evidence" value="ECO:0007669"/>
    <property type="project" value="InterPro"/>
</dbReference>
<feature type="compositionally biased region" description="Basic and acidic residues" evidence="1">
    <location>
        <begin position="14"/>
        <end position="33"/>
    </location>
</feature>
<dbReference type="Pfam" id="PF01805">
    <property type="entry name" value="Surp"/>
    <property type="match status" value="1"/>
</dbReference>
<feature type="non-terminal residue" evidence="3">
    <location>
        <position position="1"/>
    </location>
</feature>
<dbReference type="SUPFAM" id="SSF109905">
    <property type="entry name" value="Surp module (SWAP domain)"/>
    <property type="match status" value="1"/>
</dbReference>
<feature type="region of interest" description="Disordered" evidence="1">
    <location>
        <begin position="1"/>
        <end position="69"/>
    </location>
</feature>
<organism evidence="3">
    <name type="scientific">Triatoma infestans</name>
    <name type="common">Assassin bug</name>
    <dbReference type="NCBI Taxonomy" id="30076"/>
    <lineage>
        <taxon>Eukaryota</taxon>
        <taxon>Metazoa</taxon>
        <taxon>Ecdysozoa</taxon>
        <taxon>Arthropoda</taxon>
        <taxon>Hexapoda</taxon>
        <taxon>Insecta</taxon>
        <taxon>Pterygota</taxon>
        <taxon>Neoptera</taxon>
        <taxon>Paraneoptera</taxon>
        <taxon>Hemiptera</taxon>
        <taxon>Heteroptera</taxon>
        <taxon>Panheteroptera</taxon>
        <taxon>Cimicomorpha</taxon>
        <taxon>Reduviidae</taxon>
        <taxon>Triatominae</taxon>
        <taxon>Triatoma</taxon>
    </lineage>
</organism>
<reference evidence="3" key="2">
    <citation type="journal article" date="2017" name="J. Med. Entomol.">
        <title>Transcriptome Analysis of the Triatoma infestans (Hemiptera: Reduviidae) Integument.</title>
        <authorList>
            <person name="Calderon-Fernandez G.M."/>
            <person name="Moriconi D.E."/>
            <person name="Dulbecco A.B."/>
            <person name="Juarez M.P."/>
        </authorList>
    </citation>
    <scope>NUCLEOTIDE SEQUENCE</scope>
    <source>
        <strain evidence="3">Int1</strain>
        <tissue evidence="3">Integument</tissue>
    </source>
</reference>
<dbReference type="InterPro" id="IPR035967">
    <property type="entry name" value="SWAP/Surp_sf"/>
</dbReference>
<dbReference type="InterPro" id="IPR000061">
    <property type="entry name" value="Surp"/>
</dbReference>
<reference evidence="3" key="1">
    <citation type="submission" date="2016-04" db="EMBL/GenBank/DDBJ databases">
        <authorList>
            <person name="Calderon-Fernandez G.M.Sr."/>
        </authorList>
    </citation>
    <scope>NUCLEOTIDE SEQUENCE</scope>
    <source>
        <strain evidence="3">Int1</strain>
        <tissue evidence="3">Integument</tissue>
    </source>
</reference>
<dbReference type="AlphaFoldDB" id="A0A170UYK3"/>
<evidence type="ECO:0000259" key="2">
    <source>
        <dbReference type="PROSITE" id="PS50128"/>
    </source>
</evidence>
<name>A0A170UYK3_TRIIF</name>
<dbReference type="Gene3D" id="1.10.10.790">
    <property type="entry name" value="Surp module"/>
    <property type="match status" value="1"/>
</dbReference>
<evidence type="ECO:0000313" key="3">
    <source>
        <dbReference type="EMBL" id="JAR96194.1"/>
    </source>
</evidence>
<feature type="domain" description="SURP motif" evidence="2">
    <location>
        <begin position="76"/>
        <end position="116"/>
    </location>
</feature>